<sequence>GWIYGVVNCYGYLSEDTTEVLETMCIAIWRHSGSVIQDYDSLSESLCPLWNKRTECLWKFISARCTPSDFATIAEIRRTSLITVAKEALCNDSIKRHMYKFLELGGARCFCSATSDYNYLAASEFIKSLLNCISNFYNDFPLAGIPYEIFKSFLEQAKVCGAPLVQVCLPGKNSTESSEEVRQAFEDFIDALALAQASLWTYRVVN</sequence>
<organism evidence="1 2">
    <name type="scientific">Allacma fusca</name>
    <dbReference type="NCBI Taxonomy" id="39272"/>
    <lineage>
        <taxon>Eukaryota</taxon>
        <taxon>Metazoa</taxon>
        <taxon>Ecdysozoa</taxon>
        <taxon>Arthropoda</taxon>
        <taxon>Hexapoda</taxon>
        <taxon>Collembola</taxon>
        <taxon>Symphypleona</taxon>
        <taxon>Sminthuridae</taxon>
        <taxon>Allacma</taxon>
    </lineage>
</organism>
<name>A0A8J2KV69_9HEXA</name>
<dbReference type="EMBL" id="CAJVCH010531461">
    <property type="protein sequence ID" value="CAG7824042.1"/>
    <property type="molecule type" value="Genomic_DNA"/>
</dbReference>
<accession>A0A8J2KV69</accession>
<evidence type="ECO:0000313" key="1">
    <source>
        <dbReference type="EMBL" id="CAG7824042.1"/>
    </source>
</evidence>
<evidence type="ECO:0000313" key="2">
    <source>
        <dbReference type="Proteomes" id="UP000708208"/>
    </source>
</evidence>
<dbReference type="Proteomes" id="UP000708208">
    <property type="component" value="Unassembled WGS sequence"/>
</dbReference>
<feature type="non-terminal residue" evidence="1">
    <location>
        <position position="1"/>
    </location>
</feature>
<keyword evidence="2" id="KW-1185">Reference proteome</keyword>
<protein>
    <submittedName>
        <fullName evidence="1">Uncharacterized protein</fullName>
    </submittedName>
</protein>
<proteinExistence type="predicted"/>
<dbReference type="AlphaFoldDB" id="A0A8J2KV69"/>
<reference evidence="1" key="1">
    <citation type="submission" date="2021-06" db="EMBL/GenBank/DDBJ databases">
        <authorList>
            <person name="Hodson N. C."/>
            <person name="Mongue J. A."/>
            <person name="Jaron S. K."/>
        </authorList>
    </citation>
    <scope>NUCLEOTIDE SEQUENCE</scope>
</reference>
<gene>
    <name evidence="1" type="ORF">AFUS01_LOCUS34222</name>
</gene>
<comment type="caution">
    <text evidence="1">The sequence shown here is derived from an EMBL/GenBank/DDBJ whole genome shotgun (WGS) entry which is preliminary data.</text>
</comment>